<gene>
    <name evidence="1" type="ORF">PR002_g29937</name>
</gene>
<sequence length="86" mass="9612">MNVRPAVMILPSVNAVVAEMIRVREGHSTDTAAEVTLVSDRATVHDVGRCEMFQRLEKLTKFVRTSVDKSTVPADLQDIYEPKNLN</sequence>
<dbReference type="EMBL" id="QXFU01006332">
    <property type="protein sequence ID" value="KAE8961323.1"/>
    <property type="molecule type" value="Genomic_DNA"/>
</dbReference>
<organism evidence="1 2">
    <name type="scientific">Phytophthora rubi</name>
    <dbReference type="NCBI Taxonomy" id="129364"/>
    <lineage>
        <taxon>Eukaryota</taxon>
        <taxon>Sar</taxon>
        <taxon>Stramenopiles</taxon>
        <taxon>Oomycota</taxon>
        <taxon>Peronosporomycetes</taxon>
        <taxon>Peronosporales</taxon>
        <taxon>Peronosporaceae</taxon>
        <taxon>Phytophthora</taxon>
    </lineage>
</organism>
<protein>
    <submittedName>
        <fullName evidence="1">Uncharacterized protein</fullName>
    </submittedName>
</protein>
<reference evidence="1 2" key="1">
    <citation type="submission" date="2018-09" db="EMBL/GenBank/DDBJ databases">
        <title>Genomic investigation of the strawberry pathogen Phytophthora fragariae indicates pathogenicity is determined by transcriptional variation in three key races.</title>
        <authorList>
            <person name="Adams T.M."/>
            <person name="Armitage A.D."/>
            <person name="Sobczyk M.K."/>
            <person name="Bates H.J."/>
            <person name="Dunwell J.M."/>
            <person name="Nellist C.F."/>
            <person name="Harrison R.J."/>
        </authorList>
    </citation>
    <scope>NUCLEOTIDE SEQUENCE [LARGE SCALE GENOMIC DNA]</scope>
    <source>
        <strain evidence="1 2">SCRP324</strain>
    </source>
</reference>
<evidence type="ECO:0000313" key="1">
    <source>
        <dbReference type="EMBL" id="KAE8961323.1"/>
    </source>
</evidence>
<name>A0A6A3GWN9_9STRA</name>
<dbReference type="Proteomes" id="UP000435112">
    <property type="component" value="Unassembled WGS sequence"/>
</dbReference>
<evidence type="ECO:0000313" key="2">
    <source>
        <dbReference type="Proteomes" id="UP000435112"/>
    </source>
</evidence>
<proteinExistence type="predicted"/>
<accession>A0A6A3GWN9</accession>
<comment type="caution">
    <text evidence="1">The sequence shown here is derived from an EMBL/GenBank/DDBJ whole genome shotgun (WGS) entry which is preliminary data.</text>
</comment>
<dbReference type="AlphaFoldDB" id="A0A6A3GWN9"/>